<evidence type="ECO:0000313" key="9">
    <source>
        <dbReference type="Proteomes" id="UP001231189"/>
    </source>
</evidence>
<evidence type="ECO:0000256" key="2">
    <source>
        <dbReference type="ARBA" id="ARBA00008707"/>
    </source>
</evidence>
<dbReference type="GO" id="GO:0016020">
    <property type="term" value="C:membrane"/>
    <property type="evidence" value="ECO:0007669"/>
    <property type="project" value="UniProtKB-SubCell"/>
</dbReference>
<dbReference type="Proteomes" id="UP001231189">
    <property type="component" value="Unassembled WGS sequence"/>
</dbReference>
<dbReference type="Pfam" id="PF05078">
    <property type="entry name" value="DUF679"/>
    <property type="match status" value="1"/>
</dbReference>
<sequence>MALASPASPSPIVIQMPPLTSAGTATTTPKDAGDFATAPTPSGPKATATDKVMSSAANLAQLLPTGTVLAYQALAPSFTNHGKCEDTPANRWLTAALVAVLATFSLVFSFTDSVVGPDQKLYYGIATPRGFNVFNFSSEEEKQQWDPSEFRRLRVRLLDYIHAVFTAMVFLTVALSDVGLRNCFFPNAGRNTEELLKNLPLGMAFFSSFVFMIFPTKRKGIGYTDTAPPKKVVI</sequence>
<feature type="transmembrane region" description="Helical" evidence="7">
    <location>
        <begin position="195"/>
        <end position="214"/>
    </location>
</feature>
<feature type="transmembrane region" description="Helical" evidence="7">
    <location>
        <begin position="92"/>
        <end position="111"/>
    </location>
</feature>
<dbReference type="AlphaFoldDB" id="A0AAD8S3C0"/>
<comment type="subcellular location">
    <subcellularLocation>
        <location evidence="1">Membrane</location>
        <topology evidence="1">Multi-pass membrane protein</topology>
    </subcellularLocation>
</comment>
<feature type="transmembrane region" description="Helical" evidence="7">
    <location>
        <begin position="157"/>
        <end position="175"/>
    </location>
</feature>
<dbReference type="GO" id="GO:0010256">
    <property type="term" value="P:endomembrane system organization"/>
    <property type="evidence" value="ECO:0007669"/>
    <property type="project" value="TreeGrafter"/>
</dbReference>
<accession>A0AAD8S3C0</accession>
<organism evidence="8 9">
    <name type="scientific">Lolium multiflorum</name>
    <name type="common">Italian ryegrass</name>
    <name type="synonym">Lolium perenne subsp. multiflorum</name>
    <dbReference type="NCBI Taxonomy" id="4521"/>
    <lineage>
        <taxon>Eukaryota</taxon>
        <taxon>Viridiplantae</taxon>
        <taxon>Streptophyta</taxon>
        <taxon>Embryophyta</taxon>
        <taxon>Tracheophyta</taxon>
        <taxon>Spermatophyta</taxon>
        <taxon>Magnoliopsida</taxon>
        <taxon>Liliopsida</taxon>
        <taxon>Poales</taxon>
        <taxon>Poaceae</taxon>
        <taxon>BOP clade</taxon>
        <taxon>Pooideae</taxon>
        <taxon>Poodae</taxon>
        <taxon>Poeae</taxon>
        <taxon>Poeae Chloroplast Group 2 (Poeae type)</taxon>
        <taxon>Loliodinae</taxon>
        <taxon>Loliinae</taxon>
        <taxon>Lolium</taxon>
    </lineage>
</organism>
<keyword evidence="3 7" id="KW-0812">Transmembrane</keyword>
<dbReference type="EMBL" id="JAUUTY010000004">
    <property type="protein sequence ID" value="KAK1644789.1"/>
    <property type="molecule type" value="Genomic_DNA"/>
</dbReference>
<comment type="caution">
    <text evidence="8">The sequence shown here is derived from an EMBL/GenBank/DDBJ whole genome shotgun (WGS) entry which is preliminary data.</text>
</comment>
<keyword evidence="4 7" id="KW-1133">Transmembrane helix</keyword>
<evidence type="ECO:0000256" key="3">
    <source>
        <dbReference type="ARBA" id="ARBA00022692"/>
    </source>
</evidence>
<feature type="region of interest" description="Disordered" evidence="6">
    <location>
        <begin position="1"/>
        <end position="48"/>
    </location>
</feature>
<dbReference type="PANTHER" id="PTHR31621">
    <property type="entry name" value="PROTEIN DMP3"/>
    <property type="match status" value="1"/>
</dbReference>
<keyword evidence="9" id="KW-1185">Reference proteome</keyword>
<evidence type="ECO:0000256" key="4">
    <source>
        <dbReference type="ARBA" id="ARBA00022989"/>
    </source>
</evidence>
<name>A0AAD8S3C0_LOLMU</name>
<gene>
    <name evidence="8" type="ORF">QYE76_062594</name>
</gene>
<dbReference type="GO" id="GO:0005737">
    <property type="term" value="C:cytoplasm"/>
    <property type="evidence" value="ECO:0007669"/>
    <property type="project" value="UniProtKB-ARBA"/>
</dbReference>
<comment type="similarity">
    <text evidence="2">Belongs to the plant DMP1 protein family.</text>
</comment>
<dbReference type="PANTHER" id="PTHR31621:SF67">
    <property type="entry name" value="OS01G0389200 PROTEIN"/>
    <property type="match status" value="1"/>
</dbReference>
<protein>
    <submittedName>
        <fullName evidence="8">Uncharacterized protein</fullName>
    </submittedName>
</protein>
<evidence type="ECO:0000256" key="5">
    <source>
        <dbReference type="ARBA" id="ARBA00023136"/>
    </source>
</evidence>
<proteinExistence type="inferred from homology"/>
<evidence type="ECO:0000256" key="6">
    <source>
        <dbReference type="SAM" id="MobiDB-lite"/>
    </source>
</evidence>
<evidence type="ECO:0000256" key="1">
    <source>
        <dbReference type="ARBA" id="ARBA00004141"/>
    </source>
</evidence>
<evidence type="ECO:0000256" key="7">
    <source>
        <dbReference type="SAM" id="Phobius"/>
    </source>
</evidence>
<dbReference type="InterPro" id="IPR007770">
    <property type="entry name" value="DMP"/>
</dbReference>
<evidence type="ECO:0000313" key="8">
    <source>
        <dbReference type="EMBL" id="KAK1644789.1"/>
    </source>
</evidence>
<reference evidence="8" key="1">
    <citation type="submission" date="2023-07" db="EMBL/GenBank/DDBJ databases">
        <title>A chromosome-level genome assembly of Lolium multiflorum.</title>
        <authorList>
            <person name="Chen Y."/>
            <person name="Copetti D."/>
            <person name="Kolliker R."/>
            <person name="Studer B."/>
        </authorList>
    </citation>
    <scope>NUCLEOTIDE SEQUENCE</scope>
    <source>
        <strain evidence="8">02402/16</strain>
        <tissue evidence="8">Leaf</tissue>
    </source>
</reference>
<keyword evidence="5 7" id="KW-0472">Membrane</keyword>